<reference evidence="1" key="1">
    <citation type="submission" date="2023-06" db="EMBL/GenBank/DDBJ databases">
        <authorList>
            <consortium name="Lawrence Berkeley National Laboratory"/>
            <person name="Ahrendt S."/>
            <person name="Sahu N."/>
            <person name="Indic B."/>
            <person name="Wong-Bajracharya J."/>
            <person name="Merenyi Z."/>
            <person name="Ke H.-M."/>
            <person name="Monk M."/>
            <person name="Kocsube S."/>
            <person name="Drula E."/>
            <person name="Lipzen A."/>
            <person name="Balint B."/>
            <person name="Henrissat B."/>
            <person name="Andreopoulos B."/>
            <person name="Martin F.M."/>
            <person name="Harder C.B."/>
            <person name="Rigling D."/>
            <person name="Ford K.L."/>
            <person name="Foster G.D."/>
            <person name="Pangilinan J."/>
            <person name="Papanicolaou A."/>
            <person name="Barry K."/>
            <person name="LaButti K."/>
            <person name="Viragh M."/>
            <person name="Koriabine M."/>
            <person name="Yan M."/>
            <person name="Riley R."/>
            <person name="Champramary S."/>
            <person name="Plett K.L."/>
            <person name="Tsai I.J."/>
            <person name="Slot J."/>
            <person name="Sipos G."/>
            <person name="Plett J."/>
            <person name="Nagy L.G."/>
            <person name="Grigoriev I.V."/>
        </authorList>
    </citation>
    <scope>NUCLEOTIDE SEQUENCE</scope>
    <source>
        <strain evidence="1">CCBAS 213</strain>
    </source>
</reference>
<keyword evidence="2" id="KW-1185">Reference proteome</keyword>
<accession>A0AA39U976</accession>
<evidence type="ECO:0000313" key="1">
    <source>
        <dbReference type="EMBL" id="KAK0470265.1"/>
    </source>
</evidence>
<dbReference type="Proteomes" id="UP001175211">
    <property type="component" value="Unassembled WGS sequence"/>
</dbReference>
<protein>
    <recommendedName>
        <fullName evidence="3">Transcription activator GCR1-like domain-containing protein</fullName>
    </recommendedName>
</protein>
<organism evidence="1 2">
    <name type="scientific">Armillaria tabescens</name>
    <name type="common">Ringless honey mushroom</name>
    <name type="synonym">Agaricus tabescens</name>
    <dbReference type="NCBI Taxonomy" id="1929756"/>
    <lineage>
        <taxon>Eukaryota</taxon>
        <taxon>Fungi</taxon>
        <taxon>Dikarya</taxon>
        <taxon>Basidiomycota</taxon>
        <taxon>Agaricomycotina</taxon>
        <taxon>Agaricomycetes</taxon>
        <taxon>Agaricomycetidae</taxon>
        <taxon>Agaricales</taxon>
        <taxon>Marasmiineae</taxon>
        <taxon>Physalacriaceae</taxon>
        <taxon>Desarmillaria</taxon>
    </lineage>
</organism>
<evidence type="ECO:0008006" key="3">
    <source>
        <dbReference type="Google" id="ProtNLM"/>
    </source>
</evidence>
<comment type="caution">
    <text evidence="1">The sequence shown here is derived from an EMBL/GenBank/DDBJ whole genome shotgun (WGS) entry which is preliminary data.</text>
</comment>
<proteinExistence type="predicted"/>
<sequence>MAAISLQFPNSGLLQRIKIIQDANAKAFFSKWPSAVKAQEDLSLTDSDISTLFHETPTRHAVSAMSLRLRGLEDTAQAQTRLMERLISRMDPLSPSKQPSGGKGAIIRFPCSASASVQRHAEESTVPLRALENDQDVHMSSPPSSPTLCPCRLFDSNLPFGNLIPVSPFCSPTRSASNEVTTFPTLSSSRPTDIFIPYVLNINQKTYYVLPILPSLPDQPQSRSSHDLIIPSLAAYSPQVLPTFKKSETNWQSVFSRVTDPVKLWDCYAPRSLRDYPDVKSIWQSWSEGVIIEDIGRLPPIRLIENKWGSLKNGTTGKGRLPSWRPRNDAKAQKIWGNYYFFVKRIETMLAEGQSSDDAIQVLEACRQELTGSKTVNTLHSALQIKKK</sequence>
<dbReference type="GeneID" id="85348901"/>
<name>A0AA39U976_ARMTA</name>
<dbReference type="EMBL" id="JAUEPS010000001">
    <property type="protein sequence ID" value="KAK0470265.1"/>
    <property type="molecule type" value="Genomic_DNA"/>
</dbReference>
<gene>
    <name evidence="1" type="ORF">EV420DRAFT_102174</name>
</gene>
<dbReference type="RefSeq" id="XP_060340058.1">
    <property type="nucleotide sequence ID" value="XM_060465353.1"/>
</dbReference>
<evidence type="ECO:0000313" key="2">
    <source>
        <dbReference type="Proteomes" id="UP001175211"/>
    </source>
</evidence>
<dbReference type="AlphaFoldDB" id="A0AA39U976"/>